<comment type="caution">
    <text evidence="1">The sequence shown here is derived from an EMBL/GenBank/DDBJ whole genome shotgun (WGS) entry which is preliminary data.</text>
</comment>
<evidence type="ECO:0000313" key="2">
    <source>
        <dbReference type="Proteomes" id="UP000177905"/>
    </source>
</evidence>
<proteinExistence type="predicted"/>
<reference evidence="1 2" key="1">
    <citation type="journal article" date="2016" name="Nat. Commun.">
        <title>Thousands of microbial genomes shed light on interconnected biogeochemical processes in an aquifer system.</title>
        <authorList>
            <person name="Anantharaman K."/>
            <person name="Brown C.T."/>
            <person name="Hug L.A."/>
            <person name="Sharon I."/>
            <person name="Castelle C.J."/>
            <person name="Probst A.J."/>
            <person name="Thomas B.C."/>
            <person name="Singh A."/>
            <person name="Wilkins M.J."/>
            <person name="Karaoz U."/>
            <person name="Brodie E.L."/>
            <person name="Williams K.H."/>
            <person name="Hubbard S.S."/>
            <person name="Banfield J.F."/>
        </authorList>
    </citation>
    <scope>NUCLEOTIDE SEQUENCE [LARGE SCALE GENOMIC DNA]</scope>
</reference>
<dbReference type="EMBL" id="MEUA01000031">
    <property type="protein sequence ID" value="OGC14746.1"/>
    <property type="molecule type" value="Genomic_DNA"/>
</dbReference>
<organism evidence="1 2">
    <name type="scientific">candidate division WOR-1 bacterium RIFOXYB2_FULL_36_35</name>
    <dbReference type="NCBI Taxonomy" id="1802578"/>
    <lineage>
        <taxon>Bacteria</taxon>
        <taxon>Bacillati</taxon>
        <taxon>Saganbacteria</taxon>
    </lineage>
</organism>
<evidence type="ECO:0000313" key="1">
    <source>
        <dbReference type="EMBL" id="OGC14746.1"/>
    </source>
</evidence>
<dbReference type="AlphaFoldDB" id="A0A1F4S2Q9"/>
<protein>
    <submittedName>
        <fullName evidence="1">Uncharacterized protein</fullName>
    </submittedName>
</protein>
<name>A0A1F4S2Q9_UNCSA</name>
<accession>A0A1F4S2Q9</accession>
<gene>
    <name evidence="1" type="ORF">A2290_08630</name>
</gene>
<sequence>MNNILKVSGGSLVRFMSSFHREAIKRGSNVLRMTEAIENNFGLLEQNPEGIPINLPNENGRLFKGWIDAMAAGNDSFGHLDWFPHWHLSGTGLDGKHNHKGNIRGLRDQYEFVTRKKLAIRFQKRGFPSKEELTTGIYAGAKETFVADVKHFGSLYLWARDVTDMMLLNVGQINFSGSAEDMELLACCTNDSLRERLVQDYKIVIKNLEVIDRVFKNPYFLAEDNASLGLNAGICFCGNRGIFNTKIIASGQEVYADVLYDCFSCEGGSYLTDRDKFPLTSSLSFSRSVFPEQISSFLEALQQTVGTDYRNAFHFDVYFLHETIEKLEKKEKAPNSFFMSIYLHNNSRFPTWQIALYI</sequence>
<dbReference type="Proteomes" id="UP000177905">
    <property type="component" value="Unassembled WGS sequence"/>
</dbReference>